<feature type="non-terminal residue" evidence="2">
    <location>
        <position position="1"/>
    </location>
</feature>
<evidence type="ECO:0000259" key="1">
    <source>
        <dbReference type="Pfam" id="PF01370"/>
    </source>
</evidence>
<keyword evidence="2" id="KW-0830">Ubiquinone</keyword>
<dbReference type="InterPro" id="IPR051207">
    <property type="entry name" value="ComplexI_NDUFA9_subunit"/>
</dbReference>
<dbReference type="Proteomes" id="UP000485058">
    <property type="component" value="Unassembled WGS sequence"/>
</dbReference>
<protein>
    <submittedName>
        <fullName evidence="2">Putative NADH:ubiquinone oxidoreductase 39 kDa subunit</fullName>
    </submittedName>
</protein>
<proteinExistence type="predicted"/>
<dbReference type="EMBL" id="BLLF01000075">
    <property type="protein sequence ID" value="GFH07113.1"/>
    <property type="molecule type" value="Genomic_DNA"/>
</dbReference>
<evidence type="ECO:0000313" key="3">
    <source>
        <dbReference type="Proteomes" id="UP000485058"/>
    </source>
</evidence>
<sequence>MFVGLLRSASCGGLCQVSGMGLRLSSVASCSNRDFSTDIVAITNKGLKQGPGGRSSVSGIVATIFGGSGFLGSYVTNELAKRGSQVIVPHRSTENAVQHIKQMGDLGQVILLPDFHLCDEEMVSRAIHRSNVVINMVGQRTETMNYTYEDVHVQWPQRLGRIVAANPQVERLIHFSEIGAVEGHKSRRMDSKARGDKLIMAAVPDATIVKPGPIVGVEDHFYNYLIYQLSFGVIAPVYDGGKALMQPTWVPDVSEATYTLLKRPESKGKTYYLGGPETLSVREVYDTVIKTLRLFTDDTIHVPKPVARTLLGPMDWVRRHLPGLPMDNYFNSVDYVEEVTRNAVAPRGALGYKDLGLRPSKVTDGLALEPVRHFRKGGYRWGDMAKVAKDVPEHIRKYYNIK</sequence>
<accession>A0A699YAN0</accession>
<dbReference type="SUPFAM" id="SSF51735">
    <property type="entry name" value="NAD(P)-binding Rossmann-fold domains"/>
    <property type="match status" value="1"/>
</dbReference>
<dbReference type="AlphaFoldDB" id="A0A699YAN0"/>
<dbReference type="PANTHER" id="PTHR12126:SF11">
    <property type="entry name" value="NADH DEHYDROGENASE [UBIQUINONE] 1 ALPHA SUBCOMPLEX SUBUNIT 9, MITOCHONDRIAL"/>
    <property type="match status" value="1"/>
</dbReference>
<gene>
    <name evidence="2" type="ORF">HaLaN_01869</name>
</gene>
<dbReference type="GO" id="GO:0005739">
    <property type="term" value="C:mitochondrion"/>
    <property type="evidence" value="ECO:0007669"/>
    <property type="project" value="TreeGrafter"/>
</dbReference>
<dbReference type="Pfam" id="PF01370">
    <property type="entry name" value="Epimerase"/>
    <property type="match status" value="1"/>
</dbReference>
<feature type="domain" description="NAD-dependent epimerase/dehydratase" evidence="1">
    <location>
        <begin position="63"/>
        <end position="271"/>
    </location>
</feature>
<reference evidence="2 3" key="1">
    <citation type="submission" date="2020-02" db="EMBL/GenBank/DDBJ databases">
        <title>Draft genome sequence of Haematococcus lacustris strain NIES-144.</title>
        <authorList>
            <person name="Morimoto D."/>
            <person name="Nakagawa S."/>
            <person name="Yoshida T."/>
            <person name="Sawayama S."/>
        </authorList>
    </citation>
    <scope>NUCLEOTIDE SEQUENCE [LARGE SCALE GENOMIC DNA]</scope>
    <source>
        <strain evidence="2 3">NIES-144</strain>
    </source>
</reference>
<dbReference type="Gene3D" id="3.40.50.720">
    <property type="entry name" value="NAD(P)-binding Rossmann-like Domain"/>
    <property type="match status" value="1"/>
</dbReference>
<dbReference type="InterPro" id="IPR001509">
    <property type="entry name" value="Epimerase_deHydtase"/>
</dbReference>
<comment type="caution">
    <text evidence="2">The sequence shown here is derived from an EMBL/GenBank/DDBJ whole genome shotgun (WGS) entry which is preliminary data.</text>
</comment>
<name>A0A699YAN0_HAELA</name>
<dbReference type="GO" id="GO:0044877">
    <property type="term" value="F:protein-containing complex binding"/>
    <property type="evidence" value="ECO:0007669"/>
    <property type="project" value="TreeGrafter"/>
</dbReference>
<dbReference type="InterPro" id="IPR036291">
    <property type="entry name" value="NAD(P)-bd_dom_sf"/>
</dbReference>
<evidence type="ECO:0000313" key="2">
    <source>
        <dbReference type="EMBL" id="GFH07113.1"/>
    </source>
</evidence>
<organism evidence="2 3">
    <name type="scientific">Haematococcus lacustris</name>
    <name type="common">Green alga</name>
    <name type="synonym">Haematococcus pluvialis</name>
    <dbReference type="NCBI Taxonomy" id="44745"/>
    <lineage>
        <taxon>Eukaryota</taxon>
        <taxon>Viridiplantae</taxon>
        <taxon>Chlorophyta</taxon>
        <taxon>core chlorophytes</taxon>
        <taxon>Chlorophyceae</taxon>
        <taxon>CS clade</taxon>
        <taxon>Chlamydomonadales</taxon>
        <taxon>Haematococcaceae</taxon>
        <taxon>Haematococcus</taxon>
    </lineage>
</organism>
<dbReference type="PANTHER" id="PTHR12126">
    <property type="entry name" value="NADH-UBIQUINONE OXIDOREDUCTASE 39 KDA SUBUNIT-RELATED"/>
    <property type="match status" value="1"/>
</dbReference>
<dbReference type="CDD" id="cd05271">
    <property type="entry name" value="NDUFA9_like_SDR_a"/>
    <property type="match status" value="1"/>
</dbReference>
<keyword evidence="3" id="KW-1185">Reference proteome</keyword>